<name>A0A139ACH4_GONPJ</name>
<feature type="compositionally biased region" description="Polar residues" evidence="1">
    <location>
        <begin position="1"/>
        <end position="10"/>
    </location>
</feature>
<proteinExistence type="predicted"/>
<evidence type="ECO:0000313" key="3">
    <source>
        <dbReference type="Proteomes" id="UP000070544"/>
    </source>
</evidence>
<protein>
    <submittedName>
        <fullName evidence="2">Uncharacterized protein</fullName>
    </submittedName>
</protein>
<reference evidence="2 3" key="1">
    <citation type="journal article" date="2015" name="Genome Biol. Evol.">
        <title>Phylogenomic analyses indicate that early fungi evolved digesting cell walls of algal ancestors of land plants.</title>
        <authorList>
            <person name="Chang Y."/>
            <person name="Wang S."/>
            <person name="Sekimoto S."/>
            <person name="Aerts A.L."/>
            <person name="Choi C."/>
            <person name="Clum A."/>
            <person name="LaButti K.M."/>
            <person name="Lindquist E.A."/>
            <person name="Yee Ngan C."/>
            <person name="Ohm R.A."/>
            <person name="Salamov A.A."/>
            <person name="Grigoriev I.V."/>
            <person name="Spatafora J.W."/>
            <person name="Berbee M.L."/>
        </authorList>
    </citation>
    <scope>NUCLEOTIDE SEQUENCE [LARGE SCALE GENOMIC DNA]</scope>
    <source>
        <strain evidence="2 3">JEL478</strain>
    </source>
</reference>
<gene>
    <name evidence="2" type="ORF">M427DRAFT_33153</name>
</gene>
<dbReference type="EMBL" id="KQ965769">
    <property type="protein sequence ID" value="KXS14470.1"/>
    <property type="molecule type" value="Genomic_DNA"/>
</dbReference>
<organism evidence="2 3">
    <name type="scientific">Gonapodya prolifera (strain JEL478)</name>
    <name type="common">Monoblepharis prolifera</name>
    <dbReference type="NCBI Taxonomy" id="1344416"/>
    <lineage>
        <taxon>Eukaryota</taxon>
        <taxon>Fungi</taxon>
        <taxon>Fungi incertae sedis</taxon>
        <taxon>Chytridiomycota</taxon>
        <taxon>Chytridiomycota incertae sedis</taxon>
        <taxon>Monoblepharidomycetes</taxon>
        <taxon>Monoblepharidales</taxon>
        <taxon>Gonapodyaceae</taxon>
        <taxon>Gonapodya</taxon>
    </lineage>
</organism>
<evidence type="ECO:0000313" key="2">
    <source>
        <dbReference type="EMBL" id="KXS14470.1"/>
    </source>
</evidence>
<accession>A0A139ACH4</accession>
<dbReference type="Proteomes" id="UP000070544">
    <property type="component" value="Unassembled WGS sequence"/>
</dbReference>
<feature type="compositionally biased region" description="Low complexity" evidence="1">
    <location>
        <begin position="15"/>
        <end position="40"/>
    </location>
</feature>
<feature type="region of interest" description="Disordered" evidence="1">
    <location>
        <begin position="85"/>
        <end position="122"/>
    </location>
</feature>
<dbReference type="AlphaFoldDB" id="A0A139ACH4"/>
<evidence type="ECO:0000256" key="1">
    <source>
        <dbReference type="SAM" id="MobiDB-lite"/>
    </source>
</evidence>
<sequence length="265" mass="28490">MGKKQASTKQSRVEANAPAQPAALAKVSTPAPAAAPAPTARSEKPKSAAVAPIKRETTGKQLKATKNNALILNRDFGYGPFAVRMQHKFGSERPRPSSTRSRGKPSPTALTTSPLPSQLRPEWQKSQLKSPISLMKASTGTGAVLTPAAAATALRKASASAVPQSPTSAAFWSSGHPEEAKLRQQIREHEEALAKRDVEVANLMRALVGMRMPRHQQRNQNKVKLQSPMTLPESHCLLDFSRETTAYRSYAERADAGGGKKIKDG</sequence>
<feature type="region of interest" description="Disordered" evidence="1">
    <location>
        <begin position="1"/>
        <end position="62"/>
    </location>
</feature>
<keyword evidence="3" id="KW-1185">Reference proteome</keyword>
<feature type="compositionally biased region" description="Low complexity" evidence="1">
    <location>
        <begin position="96"/>
        <end position="119"/>
    </location>
</feature>